<name>A0A845ENF1_9BACL</name>
<sequence>MFQLSKEETKALRNYLLLPYVKRVLEMDMKWLHHSRMKLPRPYLELIRSAMSLASTDLKWAKAILHEKGIRVYIEETKEDVIICKVFCRGYNQTYRYSSIQIRNQVERRILTYFVSDERLKKRSTRSV</sequence>
<dbReference type="InterPro" id="IPR058600">
    <property type="entry name" value="YhjD-like"/>
</dbReference>
<reference evidence="1 2" key="1">
    <citation type="submission" date="2019-11" db="EMBL/GenBank/DDBJ databases">
        <title>Genome sequences of 17 halophilic strains isolated from different environments.</title>
        <authorList>
            <person name="Furrow R.E."/>
        </authorList>
    </citation>
    <scope>NUCLEOTIDE SEQUENCE [LARGE SCALE GENOMIC DNA]</scope>
    <source>
        <strain evidence="1 2">22506_14_FS</strain>
    </source>
</reference>
<accession>A0A845ENF1</accession>
<gene>
    <name evidence="1" type="ORF">GLW07_00950</name>
</gene>
<evidence type="ECO:0000313" key="1">
    <source>
        <dbReference type="EMBL" id="MYL61911.1"/>
    </source>
</evidence>
<organism evidence="1 2">
    <name type="scientific">Guptibacillus hwajinpoensis</name>
    <dbReference type="NCBI Taxonomy" id="208199"/>
    <lineage>
        <taxon>Bacteria</taxon>
        <taxon>Bacillati</taxon>
        <taxon>Bacillota</taxon>
        <taxon>Bacilli</taxon>
        <taxon>Bacillales</taxon>
        <taxon>Guptibacillaceae</taxon>
        <taxon>Guptibacillus</taxon>
    </lineage>
</organism>
<proteinExistence type="predicted"/>
<dbReference type="EMBL" id="WMEY01000001">
    <property type="protein sequence ID" value="MYL61911.1"/>
    <property type="molecule type" value="Genomic_DNA"/>
</dbReference>
<dbReference type="AlphaFoldDB" id="A0A845ENF1"/>
<comment type="caution">
    <text evidence="1">The sequence shown here is derived from an EMBL/GenBank/DDBJ whole genome shotgun (WGS) entry which is preliminary data.</text>
</comment>
<dbReference type="Pfam" id="PF26325">
    <property type="entry name" value="YhjD"/>
    <property type="match status" value="1"/>
</dbReference>
<evidence type="ECO:0000313" key="2">
    <source>
        <dbReference type="Proteomes" id="UP000447833"/>
    </source>
</evidence>
<dbReference type="Proteomes" id="UP000447833">
    <property type="component" value="Unassembled WGS sequence"/>
</dbReference>
<dbReference type="RefSeq" id="WP_160917838.1">
    <property type="nucleotide sequence ID" value="NZ_WMEY01000001.1"/>
</dbReference>
<protein>
    <submittedName>
        <fullName evidence="1">Uncharacterized protein</fullName>
    </submittedName>
</protein>